<dbReference type="SUPFAM" id="SSF57938">
    <property type="entry name" value="DnaJ/Hsp40 cysteine-rich domain"/>
    <property type="match status" value="1"/>
</dbReference>
<accession>A0A0P0CU31</accession>
<dbReference type="KEGG" id="ahz:APS56_01125"/>
<protein>
    <recommendedName>
        <fullName evidence="3">Sel1 repeat protein</fullName>
    </recommendedName>
</protein>
<dbReference type="Pfam" id="PF08238">
    <property type="entry name" value="Sel1"/>
    <property type="match status" value="4"/>
</dbReference>
<organism evidence="1 2">
    <name type="scientific">Pseudalgibacter alginicilyticus</name>
    <dbReference type="NCBI Taxonomy" id="1736674"/>
    <lineage>
        <taxon>Bacteria</taxon>
        <taxon>Pseudomonadati</taxon>
        <taxon>Bacteroidota</taxon>
        <taxon>Flavobacteriia</taxon>
        <taxon>Flavobacteriales</taxon>
        <taxon>Flavobacteriaceae</taxon>
        <taxon>Pseudalgibacter</taxon>
    </lineage>
</organism>
<reference evidence="1 2" key="1">
    <citation type="submission" date="2015-10" db="EMBL/GenBank/DDBJ databases">
        <authorList>
            <person name="Gilbert D.G."/>
        </authorList>
    </citation>
    <scope>NUCLEOTIDE SEQUENCE [LARGE SCALE GENOMIC DNA]</scope>
    <source>
        <strain evidence="2">HZ-22</strain>
    </source>
</reference>
<dbReference type="SUPFAM" id="SSF81901">
    <property type="entry name" value="HCP-like"/>
    <property type="match status" value="1"/>
</dbReference>
<proteinExistence type="predicted"/>
<dbReference type="GO" id="GO:0036503">
    <property type="term" value="P:ERAD pathway"/>
    <property type="evidence" value="ECO:0007669"/>
    <property type="project" value="TreeGrafter"/>
</dbReference>
<dbReference type="Proteomes" id="UP000057981">
    <property type="component" value="Chromosome"/>
</dbReference>
<dbReference type="InterPro" id="IPR006597">
    <property type="entry name" value="Sel1-like"/>
</dbReference>
<evidence type="ECO:0008006" key="3">
    <source>
        <dbReference type="Google" id="ProtNLM"/>
    </source>
</evidence>
<dbReference type="Gene3D" id="1.25.40.10">
    <property type="entry name" value="Tetratricopeptide repeat domain"/>
    <property type="match status" value="1"/>
</dbReference>
<dbReference type="InterPro" id="IPR011990">
    <property type="entry name" value="TPR-like_helical_dom_sf"/>
</dbReference>
<dbReference type="InterPro" id="IPR036410">
    <property type="entry name" value="HSP_DnaJ_Cys-rich_dom_sf"/>
</dbReference>
<dbReference type="PANTHER" id="PTHR11102:SF147">
    <property type="entry name" value="SEL1L ADAPTOR SUBUNIT OF ERAD E3 UBIQUITIN LIGASE"/>
    <property type="match status" value="1"/>
</dbReference>
<evidence type="ECO:0000313" key="1">
    <source>
        <dbReference type="EMBL" id="ALJ03836.1"/>
    </source>
</evidence>
<dbReference type="PANTHER" id="PTHR11102">
    <property type="entry name" value="SEL-1-LIKE PROTEIN"/>
    <property type="match status" value="1"/>
</dbReference>
<dbReference type="EMBL" id="CP012898">
    <property type="protein sequence ID" value="ALJ03836.1"/>
    <property type="molecule type" value="Genomic_DNA"/>
</dbReference>
<dbReference type="AlphaFoldDB" id="A0A0P0CU31"/>
<sequence length="512" mass="60139">MGTFYLNGQNYVFELLGNTMTEKEYDRFNYKSGTYTRNYGQNKINKLLKQKNIDFLKKVAFFKYLDFYFGDKKKYNLSKGASFSWFMAASNLGDKEAKYNIGLFYLFGYGIEQDYNTAVTIFSELLEEGFEPAREVLGYCFYRGYGLEKNIDKGSYLILSRRDKLVQPLAKVVLGEIYLNGYNIKKDTLKAVEIFHEKIRFHNSQNQLISLLYSESKVSVKKKLIELEGHSYDALSYLYRESINRNSSKLTPEFYYDYSKILLRSNYASRTWDQTQEAINYYKKYKDTVDYSVNEDDWYYGHNLYYKNYLRGDIYLAKTGVEVMEKAATNDNQFARELSKIYRGSAYQHIKNSKKANFWELKADLYENSNTEISTIIALATGNGIDKNITKAYQLAKNSFERSSEYDKDYDAFYYLYFSLCKKSKTENSDYCLSLEKAYAKHIYCWNCDTKGRVSCDTCDGLGKTETYRNNTEQCRICNGFGYLKCKPYQNIPRNYIIESIPSNYKEITHLH</sequence>
<gene>
    <name evidence="1" type="ORF">APS56_01125</name>
</gene>
<name>A0A0P0CU31_9FLAO</name>
<dbReference type="SMART" id="SM00671">
    <property type="entry name" value="SEL1"/>
    <property type="match status" value="2"/>
</dbReference>
<evidence type="ECO:0000313" key="2">
    <source>
        <dbReference type="Proteomes" id="UP000057981"/>
    </source>
</evidence>
<dbReference type="STRING" id="1736674.APS56_01125"/>
<dbReference type="InterPro" id="IPR050767">
    <property type="entry name" value="Sel1_AlgK"/>
</dbReference>
<keyword evidence="2" id="KW-1185">Reference proteome</keyword>